<proteinExistence type="predicted"/>
<sequence>MPLAVQKIMRLWSLHPSYLDSAGLVALWREGLLARKVLSGQTKGYIHHPQLHRFRETPHPLQTLDAYLKAVYDESLRRGYHFDPQKITPMEPLPLLLLPDKQLEYEFRHLLNKLRKRDLLRYASLLTAPFILPHPLFRVEPGEMCPWEKPREEQ</sequence>
<name>A0ABM7ZI86_9BACT</name>
<reference evidence="1" key="1">
    <citation type="submission" date="2022-06" db="EMBL/GenBank/DDBJ databases">
        <title>Akkermansia biwalacus sp. nov., an anaerobic mucin-degrading bacterium isolated from human intestine.</title>
        <authorList>
            <person name="Kobayashi Y."/>
            <person name="Inoue S."/>
            <person name="Kawahara T."/>
            <person name="Kohda N."/>
        </authorList>
    </citation>
    <scope>NUCLEOTIDE SEQUENCE</scope>
    <source>
        <strain evidence="1">WON2089</strain>
    </source>
</reference>
<gene>
    <name evidence="1" type="ORF">Abiwalacus_20570</name>
</gene>
<dbReference type="Pfam" id="PF03013">
    <property type="entry name" value="Pyr_excise"/>
    <property type="match status" value="1"/>
</dbReference>
<protein>
    <recommendedName>
        <fullName evidence="3">DNA lyase</fullName>
    </recommendedName>
</protein>
<evidence type="ECO:0000313" key="1">
    <source>
        <dbReference type="EMBL" id="BDL44483.1"/>
    </source>
</evidence>
<dbReference type="Proteomes" id="UP001062263">
    <property type="component" value="Chromosome"/>
</dbReference>
<keyword evidence="2" id="KW-1185">Reference proteome</keyword>
<dbReference type="InterPro" id="IPR004260">
    <property type="entry name" value="Pyr-dimer_DNA_glycosylase"/>
</dbReference>
<organism evidence="1 2">
    <name type="scientific">Akkermansia biwaensis</name>
    <dbReference type="NCBI Taxonomy" id="2946555"/>
    <lineage>
        <taxon>Bacteria</taxon>
        <taxon>Pseudomonadati</taxon>
        <taxon>Verrucomicrobiota</taxon>
        <taxon>Verrucomicrobiia</taxon>
        <taxon>Verrucomicrobiales</taxon>
        <taxon>Akkermansiaceae</taxon>
        <taxon>Akkermansia</taxon>
    </lineage>
</organism>
<evidence type="ECO:0000313" key="2">
    <source>
        <dbReference type="Proteomes" id="UP001062263"/>
    </source>
</evidence>
<accession>A0ABM7ZI86</accession>
<evidence type="ECO:0008006" key="3">
    <source>
        <dbReference type="Google" id="ProtNLM"/>
    </source>
</evidence>
<dbReference type="EMBL" id="AP025943">
    <property type="protein sequence ID" value="BDL44483.1"/>
    <property type="molecule type" value="Genomic_DNA"/>
</dbReference>